<evidence type="ECO:0000313" key="2">
    <source>
        <dbReference type="EMBL" id="CAF4869819.1"/>
    </source>
</evidence>
<gene>
    <name evidence="2" type="ORF">PMACD_LOCUS8657</name>
</gene>
<comment type="caution">
    <text evidence="2">The sequence shown here is derived from an EMBL/GenBank/DDBJ whole genome shotgun (WGS) entry which is preliminary data.</text>
</comment>
<accession>A0A821TFW0</accession>
<reference evidence="2" key="1">
    <citation type="submission" date="2021-02" db="EMBL/GenBank/DDBJ databases">
        <authorList>
            <person name="Steward A R."/>
        </authorList>
    </citation>
    <scope>NUCLEOTIDE SEQUENCE</scope>
</reference>
<dbReference type="Proteomes" id="UP000663880">
    <property type="component" value="Unassembled WGS sequence"/>
</dbReference>
<dbReference type="AlphaFoldDB" id="A0A821TFW0"/>
<evidence type="ECO:0000313" key="3">
    <source>
        <dbReference type="Proteomes" id="UP000663880"/>
    </source>
</evidence>
<keyword evidence="3" id="KW-1185">Reference proteome</keyword>
<proteinExistence type="predicted"/>
<dbReference type="OrthoDB" id="8121616at2759"/>
<evidence type="ECO:0000256" key="1">
    <source>
        <dbReference type="SAM" id="MobiDB-lite"/>
    </source>
</evidence>
<dbReference type="EMBL" id="CAJOBZ010000023">
    <property type="protein sequence ID" value="CAF4869819.1"/>
    <property type="molecule type" value="Genomic_DNA"/>
</dbReference>
<organism evidence="2 3">
    <name type="scientific">Pieris macdunnoughi</name>
    <dbReference type="NCBI Taxonomy" id="345717"/>
    <lineage>
        <taxon>Eukaryota</taxon>
        <taxon>Metazoa</taxon>
        <taxon>Ecdysozoa</taxon>
        <taxon>Arthropoda</taxon>
        <taxon>Hexapoda</taxon>
        <taxon>Insecta</taxon>
        <taxon>Pterygota</taxon>
        <taxon>Neoptera</taxon>
        <taxon>Endopterygota</taxon>
        <taxon>Lepidoptera</taxon>
        <taxon>Glossata</taxon>
        <taxon>Ditrysia</taxon>
        <taxon>Papilionoidea</taxon>
        <taxon>Pieridae</taxon>
        <taxon>Pierinae</taxon>
        <taxon>Pieris</taxon>
    </lineage>
</organism>
<protein>
    <submittedName>
        <fullName evidence="2">Uncharacterized protein</fullName>
    </submittedName>
</protein>
<sequence>MHRPRFNTAMRDNWRQLQREFDDDVIKRAPSLDSLINSSEASSLDASADDSDSGADTRDPEPRRKKCPQSYSSSSSGHMETIHEETTEPKVSVKAILARFENLTEKTDFLQVFN</sequence>
<name>A0A821TFW0_9NEOP</name>
<feature type="region of interest" description="Disordered" evidence="1">
    <location>
        <begin position="33"/>
        <end position="90"/>
    </location>
</feature>